<feature type="chain" id="PRO_5037047335" evidence="1">
    <location>
        <begin position="18"/>
        <end position="299"/>
    </location>
</feature>
<dbReference type="EMBL" id="BMKK01000003">
    <property type="protein sequence ID" value="GGD51922.1"/>
    <property type="molecule type" value="Genomic_DNA"/>
</dbReference>
<dbReference type="InterPro" id="IPR001279">
    <property type="entry name" value="Metallo-B-lactamas"/>
</dbReference>
<evidence type="ECO:0000256" key="1">
    <source>
        <dbReference type="SAM" id="SignalP"/>
    </source>
</evidence>
<gene>
    <name evidence="3" type="primary">pqqB</name>
    <name evidence="3" type="ORF">GCM10011514_15190</name>
</gene>
<comment type="caution">
    <text evidence="3">The sequence shown here is derived from an EMBL/GenBank/DDBJ whole genome shotgun (WGS) entry which is preliminary data.</text>
</comment>
<name>A0A916YN59_9BACT</name>
<reference evidence="3" key="2">
    <citation type="submission" date="2020-09" db="EMBL/GenBank/DDBJ databases">
        <authorList>
            <person name="Sun Q."/>
            <person name="Zhou Y."/>
        </authorList>
    </citation>
    <scope>NUCLEOTIDE SEQUENCE</scope>
    <source>
        <strain evidence="3">CGMCC 1.15958</strain>
    </source>
</reference>
<dbReference type="SUPFAM" id="SSF56281">
    <property type="entry name" value="Metallo-hydrolase/oxidoreductase"/>
    <property type="match status" value="1"/>
</dbReference>
<sequence>MKYFLFLIFLGFGRAVAQNPYVQVLGVAQDGGFPQANCQKECCKAVFDGKTARQFVSCIAVIDPVSKQQWIFDATPDFTQQLHLLNNPVPKNLGIFLTHAHIGHYTGIMYLGREAMGANQVKVYAMPKMKNFIEQNGPWSQLVALRNIDLQPIKEDLVIVLNERVSVQPFRVPHRDEFSETVGYKIFTPNKSLVFIPDIDKWQKWNRSLEELIKSVDYAFLDGTFYKDGEINRPMSEVPHPFVTETMDLLKNLPATEKAKVHFIHFNHTNPVINPKSLENKEVRQKGFKVAFQGEKVEL</sequence>
<dbReference type="RefSeq" id="WP_188765461.1">
    <property type="nucleotide sequence ID" value="NZ_BMKK01000003.1"/>
</dbReference>
<keyword evidence="1" id="KW-0732">Signal</keyword>
<reference evidence="3" key="1">
    <citation type="journal article" date="2014" name="Int. J. Syst. Evol. Microbiol.">
        <title>Complete genome sequence of Corynebacterium casei LMG S-19264T (=DSM 44701T), isolated from a smear-ripened cheese.</title>
        <authorList>
            <consortium name="US DOE Joint Genome Institute (JGI-PGF)"/>
            <person name="Walter F."/>
            <person name="Albersmeier A."/>
            <person name="Kalinowski J."/>
            <person name="Ruckert C."/>
        </authorList>
    </citation>
    <scope>NUCLEOTIDE SEQUENCE</scope>
    <source>
        <strain evidence="3">CGMCC 1.15958</strain>
    </source>
</reference>
<dbReference type="AlphaFoldDB" id="A0A916YN59"/>
<dbReference type="InterPro" id="IPR036866">
    <property type="entry name" value="RibonucZ/Hydroxyglut_hydro"/>
</dbReference>
<evidence type="ECO:0000259" key="2">
    <source>
        <dbReference type="Pfam" id="PF12706"/>
    </source>
</evidence>
<evidence type="ECO:0000313" key="4">
    <source>
        <dbReference type="Proteomes" id="UP000609064"/>
    </source>
</evidence>
<feature type="domain" description="Metallo-beta-lactamase" evidence="2">
    <location>
        <begin position="71"/>
        <end position="263"/>
    </location>
</feature>
<keyword evidence="4" id="KW-1185">Reference proteome</keyword>
<dbReference type="PANTHER" id="PTHR42663:SF7">
    <property type="entry name" value="COENZYME PQQ SYNTHESIS PROTEIN B"/>
    <property type="match status" value="1"/>
</dbReference>
<dbReference type="Proteomes" id="UP000609064">
    <property type="component" value="Unassembled WGS sequence"/>
</dbReference>
<protein>
    <submittedName>
        <fullName evidence="3">Coenzyme PQQ synthesis protein B</fullName>
    </submittedName>
</protein>
<accession>A0A916YN59</accession>
<dbReference type="Gene3D" id="3.60.15.10">
    <property type="entry name" value="Ribonuclease Z/Hydroxyacylglutathione hydrolase-like"/>
    <property type="match status" value="1"/>
</dbReference>
<proteinExistence type="predicted"/>
<organism evidence="3 4">
    <name type="scientific">Emticicia aquatilis</name>
    <dbReference type="NCBI Taxonomy" id="1537369"/>
    <lineage>
        <taxon>Bacteria</taxon>
        <taxon>Pseudomonadati</taxon>
        <taxon>Bacteroidota</taxon>
        <taxon>Cytophagia</taxon>
        <taxon>Cytophagales</taxon>
        <taxon>Leadbetterellaceae</taxon>
        <taxon>Emticicia</taxon>
    </lineage>
</organism>
<dbReference type="Pfam" id="PF12706">
    <property type="entry name" value="Lactamase_B_2"/>
    <property type="match status" value="1"/>
</dbReference>
<evidence type="ECO:0000313" key="3">
    <source>
        <dbReference type="EMBL" id="GGD51922.1"/>
    </source>
</evidence>
<feature type="signal peptide" evidence="1">
    <location>
        <begin position="1"/>
        <end position="17"/>
    </location>
</feature>
<dbReference type="PANTHER" id="PTHR42663">
    <property type="entry name" value="HYDROLASE C777.06C-RELATED-RELATED"/>
    <property type="match status" value="1"/>
</dbReference>